<name>G2XTI0_BOTF4</name>
<protein>
    <submittedName>
        <fullName evidence="1">Uncharacterized protein</fullName>
    </submittedName>
</protein>
<dbReference type="HOGENOM" id="CLU_3032054_0_0_1"/>
<dbReference type="AlphaFoldDB" id="G2XTI0"/>
<reference evidence="2" key="1">
    <citation type="journal article" date="2011" name="PLoS Genet.">
        <title>Genomic analysis of the necrotrophic fungal pathogens Sclerotinia sclerotiorum and Botrytis cinerea.</title>
        <authorList>
            <person name="Amselem J."/>
            <person name="Cuomo C.A."/>
            <person name="van Kan J.A."/>
            <person name="Viaud M."/>
            <person name="Benito E.P."/>
            <person name="Couloux A."/>
            <person name="Coutinho P.M."/>
            <person name="de Vries R.P."/>
            <person name="Dyer P.S."/>
            <person name="Fillinger S."/>
            <person name="Fournier E."/>
            <person name="Gout L."/>
            <person name="Hahn M."/>
            <person name="Kohn L."/>
            <person name="Lapalu N."/>
            <person name="Plummer K.M."/>
            <person name="Pradier J.M."/>
            <person name="Quevillon E."/>
            <person name="Sharon A."/>
            <person name="Simon A."/>
            <person name="ten Have A."/>
            <person name="Tudzynski B."/>
            <person name="Tudzynski P."/>
            <person name="Wincker P."/>
            <person name="Andrew M."/>
            <person name="Anthouard V."/>
            <person name="Beever R.E."/>
            <person name="Beffa R."/>
            <person name="Benoit I."/>
            <person name="Bouzid O."/>
            <person name="Brault B."/>
            <person name="Chen Z."/>
            <person name="Choquer M."/>
            <person name="Collemare J."/>
            <person name="Cotton P."/>
            <person name="Danchin E.G."/>
            <person name="Da Silva C."/>
            <person name="Gautier A."/>
            <person name="Giraud C."/>
            <person name="Giraud T."/>
            <person name="Gonzalez C."/>
            <person name="Grossetete S."/>
            <person name="Guldener U."/>
            <person name="Henrissat B."/>
            <person name="Howlett B.J."/>
            <person name="Kodira C."/>
            <person name="Kretschmer M."/>
            <person name="Lappartient A."/>
            <person name="Leroch M."/>
            <person name="Levis C."/>
            <person name="Mauceli E."/>
            <person name="Neuveglise C."/>
            <person name="Oeser B."/>
            <person name="Pearson M."/>
            <person name="Poulain J."/>
            <person name="Poussereau N."/>
            <person name="Quesneville H."/>
            <person name="Rascle C."/>
            <person name="Schumacher J."/>
            <person name="Segurens B."/>
            <person name="Sexton A."/>
            <person name="Silva E."/>
            <person name="Sirven C."/>
            <person name="Soanes D.M."/>
            <person name="Talbot N.J."/>
            <person name="Templeton M."/>
            <person name="Yandava C."/>
            <person name="Yarden O."/>
            <person name="Zeng Q."/>
            <person name="Rollins J.A."/>
            <person name="Lebrun M.H."/>
            <person name="Dickman M."/>
        </authorList>
    </citation>
    <scope>NUCLEOTIDE SEQUENCE [LARGE SCALE GENOMIC DNA]</scope>
    <source>
        <strain evidence="2">T4</strain>
    </source>
</reference>
<sequence>MSVKLSIDPFLPSIGRCLLELQCSTSSTELVTGEVRGVVGGCKPVNQILVVLSYC</sequence>
<dbReference type="Proteomes" id="UP000008177">
    <property type="component" value="Unplaced contigs"/>
</dbReference>
<accession>G2XTI0</accession>
<proteinExistence type="predicted"/>
<evidence type="ECO:0000313" key="1">
    <source>
        <dbReference type="EMBL" id="CCD33848.1"/>
    </source>
</evidence>
<organism evidence="1 2">
    <name type="scientific">Botryotinia fuckeliana (strain T4)</name>
    <name type="common">Noble rot fungus</name>
    <name type="synonym">Botrytis cinerea</name>
    <dbReference type="NCBI Taxonomy" id="999810"/>
    <lineage>
        <taxon>Eukaryota</taxon>
        <taxon>Fungi</taxon>
        <taxon>Dikarya</taxon>
        <taxon>Ascomycota</taxon>
        <taxon>Pezizomycotina</taxon>
        <taxon>Leotiomycetes</taxon>
        <taxon>Helotiales</taxon>
        <taxon>Sclerotiniaceae</taxon>
        <taxon>Botrytis</taxon>
    </lineage>
</organism>
<dbReference type="InParanoid" id="G2XTI0"/>
<dbReference type="EMBL" id="FQ790266">
    <property type="protein sequence ID" value="CCD33848.1"/>
    <property type="molecule type" value="Genomic_DNA"/>
</dbReference>
<evidence type="ECO:0000313" key="2">
    <source>
        <dbReference type="Proteomes" id="UP000008177"/>
    </source>
</evidence>
<gene>
    <name evidence="1" type="ORF">BofuT4_uP062460.1</name>
</gene>